<reference evidence="2 3" key="1">
    <citation type="submission" date="2015-07" db="EMBL/GenBank/DDBJ databases">
        <title>The genome of Melipona quadrifasciata.</title>
        <authorList>
            <person name="Pan H."/>
            <person name="Kapheim K."/>
        </authorList>
    </citation>
    <scope>NUCLEOTIDE SEQUENCE [LARGE SCALE GENOMIC DNA]</scope>
    <source>
        <strain evidence="2">0111107301</strain>
        <tissue evidence="2">Whole body</tissue>
    </source>
</reference>
<organism evidence="2 3">
    <name type="scientific">Melipona quadrifasciata</name>
    <dbReference type="NCBI Taxonomy" id="166423"/>
    <lineage>
        <taxon>Eukaryota</taxon>
        <taxon>Metazoa</taxon>
        <taxon>Ecdysozoa</taxon>
        <taxon>Arthropoda</taxon>
        <taxon>Hexapoda</taxon>
        <taxon>Insecta</taxon>
        <taxon>Pterygota</taxon>
        <taxon>Neoptera</taxon>
        <taxon>Endopterygota</taxon>
        <taxon>Hymenoptera</taxon>
        <taxon>Apocrita</taxon>
        <taxon>Aculeata</taxon>
        <taxon>Apoidea</taxon>
        <taxon>Anthophila</taxon>
        <taxon>Apidae</taxon>
        <taxon>Melipona</taxon>
    </lineage>
</organism>
<evidence type="ECO:0000256" key="1">
    <source>
        <dbReference type="SAM" id="MobiDB-lite"/>
    </source>
</evidence>
<feature type="compositionally biased region" description="Basic and acidic residues" evidence="1">
    <location>
        <begin position="33"/>
        <end position="58"/>
    </location>
</feature>
<feature type="region of interest" description="Disordered" evidence="1">
    <location>
        <begin position="30"/>
        <end position="58"/>
    </location>
</feature>
<name>A0A0M8ZXK2_9HYME</name>
<proteinExistence type="predicted"/>
<dbReference type="OrthoDB" id="10404087at2759"/>
<accession>A0A0M8ZXK2</accession>
<keyword evidence="3" id="KW-1185">Reference proteome</keyword>
<gene>
    <name evidence="2" type="ORF">WN51_00987</name>
</gene>
<dbReference type="Proteomes" id="UP000053105">
    <property type="component" value="Unassembled WGS sequence"/>
</dbReference>
<protein>
    <submittedName>
        <fullName evidence="2">Uncharacterized protein</fullName>
    </submittedName>
</protein>
<sequence>MAATSVSHYFHKVYNFSPYRRTIDGRKIHKRDLRSSERHNETKLHDAGTRKRELAKVY</sequence>
<evidence type="ECO:0000313" key="2">
    <source>
        <dbReference type="EMBL" id="KOX72126.1"/>
    </source>
</evidence>
<evidence type="ECO:0000313" key="3">
    <source>
        <dbReference type="Proteomes" id="UP000053105"/>
    </source>
</evidence>
<dbReference type="AlphaFoldDB" id="A0A0M8ZXK2"/>
<dbReference type="EMBL" id="KQ435824">
    <property type="protein sequence ID" value="KOX72126.1"/>
    <property type="molecule type" value="Genomic_DNA"/>
</dbReference>